<dbReference type="EMBL" id="JAAALK010000289">
    <property type="protein sequence ID" value="KAG8050711.1"/>
    <property type="molecule type" value="Genomic_DNA"/>
</dbReference>
<keyword evidence="2" id="KW-1185">Reference proteome</keyword>
<sequence>MRSSRRSQQTSSGVMLLRRLATSASAALRGGANDGGVLAAVRAEIADELSSSPSLPSLKSQDVPGFSIVSDAPRGQDVLLRRRDSSEEVLVSALLAPLRFEGETPLPRDALMKVFISKPGVKPVLRFDCRAYAEEGDGGDSDYDITAVWYHLFPGDAGEDKYEGPVFRYLDPRLQLIFDRYLQARGVNSKLASSVRHHLIQKEHVQYVSWLKSLEEMFSKDH</sequence>
<proteinExistence type="predicted"/>
<dbReference type="OrthoDB" id="278212at2759"/>
<dbReference type="InterPro" id="IPR003428">
    <property type="entry name" value="MAM33"/>
</dbReference>
<organism evidence="1 2">
    <name type="scientific">Zizania palustris</name>
    <name type="common">Northern wild rice</name>
    <dbReference type="NCBI Taxonomy" id="103762"/>
    <lineage>
        <taxon>Eukaryota</taxon>
        <taxon>Viridiplantae</taxon>
        <taxon>Streptophyta</taxon>
        <taxon>Embryophyta</taxon>
        <taxon>Tracheophyta</taxon>
        <taxon>Spermatophyta</taxon>
        <taxon>Magnoliopsida</taxon>
        <taxon>Liliopsida</taxon>
        <taxon>Poales</taxon>
        <taxon>Poaceae</taxon>
        <taxon>BOP clade</taxon>
        <taxon>Oryzoideae</taxon>
        <taxon>Oryzeae</taxon>
        <taxon>Zizaniinae</taxon>
        <taxon>Zizania</taxon>
    </lineage>
</organism>
<dbReference type="Pfam" id="PF02330">
    <property type="entry name" value="MAM33"/>
    <property type="match status" value="1"/>
</dbReference>
<evidence type="ECO:0008006" key="3">
    <source>
        <dbReference type="Google" id="ProtNLM"/>
    </source>
</evidence>
<dbReference type="FunFam" id="3.10.280.10:FF:000006">
    <property type="entry name" value="Mitochondrial glycoprotein, expressed"/>
    <property type="match status" value="1"/>
</dbReference>
<protein>
    <recommendedName>
        <fullName evidence="3">Mitochondrial glycoprotein</fullName>
    </recommendedName>
</protein>
<dbReference type="GO" id="GO:0005759">
    <property type="term" value="C:mitochondrial matrix"/>
    <property type="evidence" value="ECO:0007669"/>
    <property type="project" value="InterPro"/>
</dbReference>
<comment type="caution">
    <text evidence="1">The sequence shown here is derived from an EMBL/GenBank/DDBJ whole genome shotgun (WGS) entry which is preliminary data.</text>
</comment>
<dbReference type="AlphaFoldDB" id="A0A8J5RBF8"/>
<reference evidence="1" key="2">
    <citation type="submission" date="2021-02" db="EMBL/GenBank/DDBJ databases">
        <authorList>
            <person name="Kimball J.A."/>
            <person name="Haas M.W."/>
            <person name="Macchietto M."/>
            <person name="Kono T."/>
            <person name="Duquette J."/>
            <person name="Shao M."/>
        </authorList>
    </citation>
    <scope>NUCLEOTIDE SEQUENCE</scope>
    <source>
        <tissue evidence="1">Fresh leaf tissue</tissue>
    </source>
</reference>
<dbReference type="PANTHER" id="PTHR10826">
    <property type="entry name" value="COMPLEMENT COMPONENT 1"/>
    <property type="match status" value="1"/>
</dbReference>
<dbReference type="Proteomes" id="UP000729402">
    <property type="component" value="Unassembled WGS sequence"/>
</dbReference>
<evidence type="ECO:0000313" key="1">
    <source>
        <dbReference type="EMBL" id="KAG8050711.1"/>
    </source>
</evidence>
<reference evidence="1" key="1">
    <citation type="journal article" date="2021" name="bioRxiv">
        <title>Whole Genome Assembly and Annotation of Northern Wild Rice, Zizania palustris L., Supports a Whole Genome Duplication in the Zizania Genus.</title>
        <authorList>
            <person name="Haas M."/>
            <person name="Kono T."/>
            <person name="Macchietto M."/>
            <person name="Millas R."/>
            <person name="McGilp L."/>
            <person name="Shao M."/>
            <person name="Duquette J."/>
            <person name="Hirsch C.N."/>
            <person name="Kimball J."/>
        </authorList>
    </citation>
    <scope>NUCLEOTIDE SEQUENCE</scope>
    <source>
        <tissue evidence="1">Fresh leaf tissue</tissue>
    </source>
</reference>
<dbReference type="PANTHER" id="PTHR10826:SF1">
    <property type="entry name" value="COMPLEMENT COMPONENT 1 Q SUBCOMPONENT-BINDING PROTEIN, MITOCHONDRIAL"/>
    <property type="match status" value="1"/>
</dbReference>
<name>A0A8J5RBF8_ZIZPA</name>
<evidence type="ECO:0000313" key="2">
    <source>
        <dbReference type="Proteomes" id="UP000729402"/>
    </source>
</evidence>
<gene>
    <name evidence="1" type="ORF">GUJ93_ZPchr0009g1037</name>
</gene>
<accession>A0A8J5RBF8</accession>